<evidence type="ECO:0000313" key="3">
    <source>
        <dbReference type="Proteomes" id="UP001442364"/>
    </source>
</evidence>
<keyword evidence="1" id="KW-0472">Membrane</keyword>
<accession>A0ABV1BTN8</accession>
<evidence type="ECO:0000313" key="2">
    <source>
        <dbReference type="EMBL" id="MEQ2379112.1"/>
    </source>
</evidence>
<keyword evidence="3" id="KW-1185">Reference proteome</keyword>
<dbReference type="Proteomes" id="UP001442364">
    <property type="component" value="Unassembled WGS sequence"/>
</dbReference>
<evidence type="ECO:0000256" key="1">
    <source>
        <dbReference type="SAM" id="Phobius"/>
    </source>
</evidence>
<comment type="caution">
    <text evidence="2">The sequence shown here is derived from an EMBL/GenBank/DDBJ whole genome shotgun (WGS) entry which is preliminary data.</text>
</comment>
<proteinExistence type="predicted"/>
<protein>
    <submittedName>
        <fullName evidence="2">Uncharacterized protein</fullName>
    </submittedName>
</protein>
<reference evidence="2 3" key="1">
    <citation type="submission" date="2024-03" db="EMBL/GenBank/DDBJ databases">
        <title>Human intestinal bacterial collection.</title>
        <authorList>
            <person name="Pauvert C."/>
            <person name="Hitch T.C.A."/>
            <person name="Clavel T."/>
        </authorList>
    </citation>
    <scope>NUCLEOTIDE SEQUENCE [LARGE SCALE GENOMIC DNA]</scope>
    <source>
        <strain evidence="2 3">CLA-AA-H255</strain>
    </source>
</reference>
<dbReference type="EMBL" id="JBBMER010000003">
    <property type="protein sequence ID" value="MEQ2379112.1"/>
    <property type="molecule type" value="Genomic_DNA"/>
</dbReference>
<dbReference type="RefSeq" id="WP_055173806.1">
    <property type="nucleotide sequence ID" value="NZ_DAWDAH010000001.1"/>
</dbReference>
<sequence length="214" mass="24256">MRISDNVRTIGVAGLCDSAGATYVTIMLAVFFTSVLKRKTAVAGDIKTYVLMKEQMCAGRTVRCKKMVSRHAYSINGIDFYGVLNDNSFNILKDNYDIVIIDIDFGDAKDTFARMTATLAGCDKKMLIGSMLPWKFKECIKKIERMGRFLHIKGLTMYTLTNGTKENEQLLQDYGVKVELTPIERNPFMISGENLHWFMKLLVPSYKGYNGEIR</sequence>
<keyword evidence="1" id="KW-1133">Transmembrane helix</keyword>
<gene>
    <name evidence="2" type="ORF">WMO14_04340</name>
</gene>
<organism evidence="2 3">
    <name type="scientific">[Lactobacillus] rogosae</name>
    <dbReference type="NCBI Taxonomy" id="706562"/>
    <lineage>
        <taxon>Bacteria</taxon>
        <taxon>Bacillati</taxon>
        <taxon>Bacillota</taxon>
        <taxon>Clostridia</taxon>
        <taxon>Lachnospirales</taxon>
        <taxon>Lachnospiraceae</taxon>
        <taxon>Lachnospira</taxon>
    </lineage>
</organism>
<keyword evidence="1" id="KW-0812">Transmembrane</keyword>
<name>A0ABV1BTN8_9FIRM</name>
<feature type="transmembrane region" description="Helical" evidence="1">
    <location>
        <begin position="12"/>
        <end position="32"/>
    </location>
</feature>